<dbReference type="CDD" id="cd06366">
    <property type="entry name" value="PBP1_GABAb_receptor"/>
    <property type="match status" value="1"/>
</dbReference>
<evidence type="ECO:0000256" key="14">
    <source>
        <dbReference type="ARBA" id="ARBA00023224"/>
    </source>
</evidence>
<dbReference type="Proteomes" id="UP000009022">
    <property type="component" value="Unassembled WGS sequence"/>
</dbReference>
<evidence type="ECO:0000256" key="5">
    <source>
        <dbReference type="ARBA" id="ARBA00022729"/>
    </source>
</evidence>
<feature type="transmembrane region" description="Helical" evidence="17">
    <location>
        <begin position="566"/>
        <end position="587"/>
    </location>
</feature>
<dbReference type="SUPFAM" id="SSF53822">
    <property type="entry name" value="Periplasmic binding protein-like I"/>
    <property type="match status" value="1"/>
</dbReference>
<keyword evidence="13" id="KW-0325">Glycoprotein</keyword>
<feature type="domain" description="G-protein coupled receptors family 3 profile" evidence="19">
    <location>
        <begin position="450"/>
        <end position="723"/>
    </location>
</feature>
<keyword evidence="21" id="KW-1185">Reference proteome</keyword>
<evidence type="ECO:0000259" key="19">
    <source>
        <dbReference type="PROSITE" id="PS50259"/>
    </source>
</evidence>
<dbReference type="Pfam" id="PF01094">
    <property type="entry name" value="ANF_receptor"/>
    <property type="match status" value="1"/>
</dbReference>
<dbReference type="Gene3D" id="3.40.50.2300">
    <property type="match status" value="2"/>
</dbReference>
<evidence type="ECO:0000256" key="18">
    <source>
        <dbReference type="SAM" id="SignalP"/>
    </source>
</evidence>
<keyword evidence="14" id="KW-0807">Transducer</keyword>
<keyword evidence="5 18" id="KW-0732">Signal</keyword>
<dbReference type="EMBL" id="DS985253">
    <property type="protein sequence ID" value="EDV21426.1"/>
    <property type="molecule type" value="Genomic_DNA"/>
</dbReference>
<evidence type="ECO:0000313" key="20">
    <source>
        <dbReference type="EMBL" id="EDV21426.1"/>
    </source>
</evidence>
<keyword evidence="8" id="KW-0297">G-protein coupled receptor</keyword>
<protein>
    <recommendedName>
        <fullName evidence="19">G-protein coupled receptors family 3 profile domain-containing protein</fullName>
    </recommendedName>
</protein>
<organism evidence="20 21">
    <name type="scientific">Trichoplax adhaerens</name>
    <name type="common">Trichoplax reptans</name>
    <dbReference type="NCBI Taxonomy" id="10228"/>
    <lineage>
        <taxon>Eukaryota</taxon>
        <taxon>Metazoa</taxon>
        <taxon>Placozoa</taxon>
        <taxon>Uniplacotomia</taxon>
        <taxon>Trichoplacea</taxon>
        <taxon>Trichoplacidae</taxon>
        <taxon>Trichoplax</taxon>
    </lineage>
</organism>
<proteinExistence type="inferred from homology"/>
<keyword evidence="4 17" id="KW-0812">Transmembrane</keyword>
<keyword evidence="12" id="KW-0675">Receptor</keyword>
<dbReference type="PhylomeDB" id="B3S761"/>
<evidence type="ECO:0000256" key="13">
    <source>
        <dbReference type="ARBA" id="ARBA00023180"/>
    </source>
</evidence>
<dbReference type="PRINTS" id="PR01176">
    <property type="entry name" value="GABABRECEPTR"/>
</dbReference>
<feature type="signal peptide" evidence="18">
    <location>
        <begin position="1"/>
        <end position="21"/>
    </location>
</feature>
<dbReference type="InParanoid" id="B3S761"/>
<evidence type="ECO:0000256" key="8">
    <source>
        <dbReference type="ARBA" id="ARBA00023040"/>
    </source>
</evidence>
<dbReference type="PANTHER" id="PTHR10519:SF79">
    <property type="entry name" value="RECEPTOR LIGAND BINDING REGION DOMAIN-CONTAINING PROTEIN"/>
    <property type="match status" value="1"/>
</dbReference>
<evidence type="ECO:0000256" key="2">
    <source>
        <dbReference type="ARBA" id="ARBA00022475"/>
    </source>
</evidence>
<dbReference type="FunFam" id="3.40.50.2300:FF:000072">
    <property type="entry name" value="Gamma-aminobutyric acid type B receptor subunit 2"/>
    <property type="match status" value="2"/>
</dbReference>
<evidence type="ECO:0000256" key="15">
    <source>
        <dbReference type="ARBA" id="ARBA00023257"/>
    </source>
</evidence>
<evidence type="ECO:0000256" key="1">
    <source>
        <dbReference type="ARBA" id="ARBA00008991"/>
    </source>
</evidence>
<dbReference type="PRINTS" id="PR01177">
    <property type="entry name" value="GABAB1RECPTR"/>
</dbReference>
<dbReference type="RefSeq" id="XP_002116026.1">
    <property type="nucleotide sequence ID" value="XM_002115990.1"/>
</dbReference>
<dbReference type="KEGG" id="tad:TRIADDRAFT_30267"/>
<dbReference type="GO" id="GO:0038039">
    <property type="term" value="C:G protein-coupled receptor heterodimeric complex"/>
    <property type="evidence" value="ECO:0000318"/>
    <property type="project" value="GO_Central"/>
</dbReference>
<keyword evidence="2" id="KW-1003">Cell membrane</keyword>
<sequence>MRLIGWFCAFLLLSWIPEYLCRNNLTVVCLIPHISSLSVGKFLVTSVKAAGHDINQANNILSNYSLQMEFYDSKTNGPLATKLLIDSVFRQPQKIAVIGPLLSTTTEYVASISKYWNLVQIGYASITVALDDRSIYPYYFRTAVTEKSFNAARLAFFKHFQWNKIGIVHSSSGAYPKSALLVLNEMTKANVDVAVIESITGDGSFALNSLKSKDVRIIMFFGGSNIALKVMCSAYHLHIYGPKYSWWFQGWLHSTWWDVESPNNNCTKEQLFEAINNNTFYTKTPLYSTSGRISISGKAGTQYYQRLENNLNQSNTSFSISDSIGTIYDAVWSLALGLNRTEQRLNMNKTSITEFDYQNTFIRSVLVEKLSKLSFYGVTGYISFLNGSSRLGDVTISQQQVWDSRTAVAFYNIQKNTLEINNASLKWPEGTPPKDRLIITVIIRTIAPELFIPFAIVSCLGILFSLAIMTYVAMKRHNRFIKMSSPNLNYCILNGCIMCYLSVVFLGLDGRFIPAIQRQYMCTIQIWFLSLGFTIAFGAVTVKTWRIYRIFFNASGLKLVVKDLRLIGYVVQILAIDAVILILWAVIDPIKTTVVNTEKKLSNINIEIIVQKQIQVCQSSHNTIWLAAIFSYKMLLLLWGVILAWKTRKIDIDSLNDSRSLAMTIYNIFVLSCAGVTINLVSHLILDAGYALKAGFIILCTTTSMALIFIPKVNNHINKAFRQ</sequence>
<dbReference type="AlphaFoldDB" id="B3S761"/>
<dbReference type="STRING" id="10228.B3S761"/>
<evidence type="ECO:0000256" key="12">
    <source>
        <dbReference type="ARBA" id="ARBA00023170"/>
    </source>
</evidence>
<name>B3S761_TRIAD</name>
<evidence type="ECO:0000256" key="17">
    <source>
        <dbReference type="SAM" id="Phobius"/>
    </source>
</evidence>
<evidence type="ECO:0000256" key="4">
    <source>
        <dbReference type="ARBA" id="ARBA00022692"/>
    </source>
</evidence>
<feature type="transmembrane region" description="Helical" evidence="17">
    <location>
        <begin position="691"/>
        <end position="710"/>
    </location>
</feature>
<evidence type="ECO:0000256" key="7">
    <source>
        <dbReference type="ARBA" id="ARBA00023018"/>
    </source>
</evidence>
<dbReference type="InterPro" id="IPR001828">
    <property type="entry name" value="ANF_lig-bd_rcpt"/>
</dbReference>
<evidence type="ECO:0000256" key="6">
    <source>
        <dbReference type="ARBA" id="ARBA00022989"/>
    </source>
</evidence>
<evidence type="ECO:0000256" key="16">
    <source>
        <dbReference type="ARBA" id="ARBA00034104"/>
    </source>
</evidence>
<dbReference type="PROSITE" id="PS50259">
    <property type="entry name" value="G_PROTEIN_RECEP_F3_4"/>
    <property type="match status" value="1"/>
</dbReference>
<dbReference type="Pfam" id="PF00003">
    <property type="entry name" value="7tm_3"/>
    <property type="match status" value="1"/>
</dbReference>
<feature type="transmembrane region" description="Helical" evidence="17">
    <location>
        <begin position="526"/>
        <end position="545"/>
    </location>
</feature>
<keyword evidence="11" id="KW-1015">Disulfide bond</keyword>
<evidence type="ECO:0000256" key="3">
    <source>
        <dbReference type="ARBA" id="ARBA00022553"/>
    </source>
</evidence>
<dbReference type="GO" id="GO:0045211">
    <property type="term" value="C:postsynaptic membrane"/>
    <property type="evidence" value="ECO:0007669"/>
    <property type="project" value="UniProtKB-SubCell"/>
</dbReference>
<keyword evidence="6 17" id="KW-1133">Transmembrane helix</keyword>
<evidence type="ECO:0000256" key="11">
    <source>
        <dbReference type="ARBA" id="ARBA00023157"/>
    </source>
</evidence>
<dbReference type="HOGENOM" id="CLU_005240_3_0_1"/>
<dbReference type="InterPro" id="IPR002455">
    <property type="entry name" value="GPCR3_GABA-B"/>
</dbReference>
<keyword evidence="3" id="KW-0597">Phosphoprotein</keyword>
<evidence type="ECO:0000256" key="10">
    <source>
        <dbReference type="ARBA" id="ARBA00023136"/>
    </source>
</evidence>
<keyword evidence="15" id="KW-0628">Postsynaptic cell membrane</keyword>
<dbReference type="OrthoDB" id="17569at2759"/>
<accession>B3S761</accession>
<dbReference type="GO" id="GO:0004965">
    <property type="term" value="F:G protein-coupled GABA receptor activity"/>
    <property type="evidence" value="ECO:0000318"/>
    <property type="project" value="GO_Central"/>
</dbReference>
<feature type="transmembrane region" description="Helical" evidence="17">
    <location>
        <begin position="624"/>
        <end position="645"/>
    </location>
</feature>
<dbReference type="eggNOG" id="KOG1055">
    <property type="taxonomic scope" value="Eukaryota"/>
</dbReference>
<dbReference type="InterPro" id="IPR017978">
    <property type="entry name" value="GPCR_3_C"/>
</dbReference>
<dbReference type="GO" id="GO:0007214">
    <property type="term" value="P:gamma-aminobutyric acid signaling pathway"/>
    <property type="evidence" value="ECO:0000318"/>
    <property type="project" value="GO_Central"/>
</dbReference>
<feature type="transmembrane region" description="Helical" evidence="17">
    <location>
        <begin position="665"/>
        <end position="685"/>
    </location>
</feature>
<gene>
    <name evidence="20" type="ORF">TRIADDRAFT_30267</name>
</gene>
<evidence type="ECO:0000256" key="9">
    <source>
        <dbReference type="ARBA" id="ARBA00023054"/>
    </source>
</evidence>
<feature type="transmembrane region" description="Helical" evidence="17">
    <location>
        <begin position="486"/>
        <end position="506"/>
    </location>
</feature>
<dbReference type="GeneID" id="6757239"/>
<keyword evidence="10 17" id="KW-0472">Membrane</keyword>
<comment type="similarity">
    <text evidence="1">Belongs to the G-protein coupled receptor 3 family. GABA-B receptor subfamily.</text>
</comment>
<keyword evidence="9" id="KW-0175">Coiled coil</keyword>
<feature type="chain" id="PRO_5002797419" description="G-protein coupled receptors family 3 profile domain-containing protein" evidence="18">
    <location>
        <begin position="22"/>
        <end position="723"/>
    </location>
</feature>
<feature type="transmembrane region" description="Helical" evidence="17">
    <location>
        <begin position="450"/>
        <end position="474"/>
    </location>
</feature>
<dbReference type="CDD" id="cd15047">
    <property type="entry name" value="7tmC_GABA-B-like"/>
    <property type="match status" value="1"/>
</dbReference>
<dbReference type="PANTHER" id="PTHR10519">
    <property type="entry name" value="GABA-B RECEPTOR"/>
    <property type="match status" value="1"/>
</dbReference>
<dbReference type="InterPro" id="IPR028082">
    <property type="entry name" value="Peripla_BP_I"/>
</dbReference>
<evidence type="ECO:0000313" key="21">
    <source>
        <dbReference type="Proteomes" id="UP000009022"/>
    </source>
</evidence>
<comment type="subcellular location">
    <subcellularLocation>
        <location evidence="16">Postsynaptic cell membrane</location>
        <topology evidence="16">Multi-pass membrane protein</topology>
    </subcellularLocation>
</comment>
<dbReference type="OMA" id="IFDPMER"/>
<dbReference type="CTD" id="6757239"/>
<keyword evidence="7" id="KW-0770">Synapse</keyword>
<reference evidence="20 21" key="1">
    <citation type="journal article" date="2008" name="Nature">
        <title>The Trichoplax genome and the nature of placozoans.</title>
        <authorList>
            <person name="Srivastava M."/>
            <person name="Begovic E."/>
            <person name="Chapman J."/>
            <person name="Putnam N.H."/>
            <person name="Hellsten U."/>
            <person name="Kawashima T."/>
            <person name="Kuo A."/>
            <person name="Mitros T."/>
            <person name="Salamov A."/>
            <person name="Carpenter M.L."/>
            <person name="Signorovitch A.Y."/>
            <person name="Moreno M.A."/>
            <person name="Kamm K."/>
            <person name="Grimwood J."/>
            <person name="Schmutz J."/>
            <person name="Shapiro H."/>
            <person name="Grigoriev I.V."/>
            <person name="Buss L.W."/>
            <person name="Schierwater B."/>
            <person name="Dellaporta S.L."/>
            <person name="Rokhsar D.S."/>
        </authorList>
    </citation>
    <scope>NUCLEOTIDE SEQUENCE [LARGE SCALE GENOMIC DNA]</scope>
    <source>
        <strain evidence="20 21">Grell-BS-1999</strain>
    </source>
</reference>